<evidence type="ECO:0000256" key="1">
    <source>
        <dbReference type="ARBA" id="ARBA00022741"/>
    </source>
</evidence>
<keyword evidence="6" id="KW-0418">Kinase</keyword>
<evidence type="ECO:0000256" key="3">
    <source>
        <dbReference type="SAM" id="MobiDB-lite"/>
    </source>
</evidence>
<dbReference type="InterPro" id="IPR000253">
    <property type="entry name" value="FHA_dom"/>
</dbReference>
<dbReference type="PANTHER" id="PTHR24347">
    <property type="entry name" value="SERINE/THREONINE-PROTEIN KINASE"/>
    <property type="match status" value="1"/>
</dbReference>
<keyword evidence="1" id="KW-0547">Nucleotide-binding</keyword>
<evidence type="ECO:0000259" key="4">
    <source>
        <dbReference type="PROSITE" id="PS50006"/>
    </source>
</evidence>
<dbReference type="GO" id="GO:0005524">
    <property type="term" value="F:ATP binding"/>
    <property type="evidence" value="ECO:0007669"/>
    <property type="project" value="UniProtKB-KW"/>
</dbReference>
<dbReference type="EMBL" id="KQ461154">
    <property type="protein sequence ID" value="KPJ08420.1"/>
    <property type="molecule type" value="Genomic_DNA"/>
</dbReference>
<sequence>MGDEILQETECTQTQTQKSQVDWSQPNTPSFIPVIWGRLYSTRVSLNERNCWKDTCLDNPPYYDLIQPEFSLGRSFTCTFVMRKEIINESIVKSVSKQHFIIKRNLSEPLSPAIITDLSFNGTFINGKAIGKGLSRVLDDNDRISVTHPNAKIFIYKDLLKNEQDKVPKEISKKYYISRILGQGACGLVKLVYDKTKCTKHAMKIIKKCRLTNGEVNNLTDPQRIMNEVNIMKALRHPCIVSTEEVFDTSDTVYIILELMQGGELFDRISKYGQLSEQLTKFYFRQMVVAVKYLHSQGITHRDLKPENVLLESKDEETLVKITDFGLSKYVGEDSFMKTVCGTPLYLAPEVLRANGQNCYGPDVDVWSLGVIFFVCLVGYLPFSTDYKELSLRDQILRGQYRYSNKHWSKISLPAKLLMKRMLTVNVKNRITLDQILNHTWMQDSITLMKIERLLMQAAQVRDFDQLTLSSQNSDEENNNSDKVTVLKVAVAGKRGLSDNCAPCEPIAKRLRIDACAMTRIQKDDISTTNSCSSTD</sequence>
<keyword evidence="2" id="KW-0067">ATP-binding</keyword>
<gene>
    <name evidence="6" type="ORF">RR48_12173</name>
</gene>
<dbReference type="FunCoup" id="A0A194QTU5">
    <property type="interactions" value="1156"/>
</dbReference>
<dbReference type="Proteomes" id="UP000053240">
    <property type="component" value="Unassembled WGS sequence"/>
</dbReference>
<dbReference type="SMART" id="SM00240">
    <property type="entry name" value="FHA"/>
    <property type="match status" value="1"/>
</dbReference>
<evidence type="ECO:0000313" key="6">
    <source>
        <dbReference type="EMBL" id="KPJ08420.1"/>
    </source>
</evidence>
<keyword evidence="7" id="KW-1185">Reference proteome</keyword>
<evidence type="ECO:0000259" key="5">
    <source>
        <dbReference type="PROSITE" id="PS50011"/>
    </source>
</evidence>
<keyword evidence="6" id="KW-0808">Transferase</keyword>
<dbReference type="InterPro" id="IPR011009">
    <property type="entry name" value="Kinase-like_dom_sf"/>
</dbReference>
<dbReference type="InterPro" id="IPR008271">
    <property type="entry name" value="Ser/Thr_kinase_AS"/>
</dbReference>
<dbReference type="STRING" id="76193.A0A194QTU5"/>
<dbReference type="InterPro" id="IPR008984">
    <property type="entry name" value="SMAD_FHA_dom_sf"/>
</dbReference>
<organism evidence="6 7">
    <name type="scientific">Papilio machaon</name>
    <name type="common">Old World swallowtail butterfly</name>
    <dbReference type="NCBI Taxonomy" id="76193"/>
    <lineage>
        <taxon>Eukaryota</taxon>
        <taxon>Metazoa</taxon>
        <taxon>Ecdysozoa</taxon>
        <taxon>Arthropoda</taxon>
        <taxon>Hexapoda</taxon>
        <taxon>Insecta</taxon>
        <taxon>Pterygota</taxon>
        <taxon>Neoptera</taxon>
        <taxon>Endopterygota</taxon>
        <taxon>Lepidoptera</taxon>
        <taxon>Glossata</taxon>
        <taxon>Ditrysia</taxon>
        <taxon>Papilionoidea</taxon>
        <taxon>Papilionidae</taxon>
        <taxon>Papilioninae</taxon>
        <taxon>Papilio</taxon>
    </lineage>
</organism>
<evidence type="ECO:0000313" key="7">
    <source>
        <dbReference type="Proteomes" id="UP000053240"/>
    </source>
</evidence>
<dbReference type="SUPFAM" id="SSF49879">
    <property type="entry name" value="SMAD/FHA domain"/>
    <property type="match status" value="1"/>
</dbReference>
<dbReference type="PROSITE" id="PS50011">
    <property type="entry name" value="PROTEIN_KINASE_DOM"/>
    <property type="match status" value="1"/>
</dbReference>
<dbReference type="InterPro" id="IPR000719">
    <property type="entry name" value="Prot_kinase_dom"/>
</dbReference>
<feature type="domain" description="Protein kinase" evidence="5">
    <location>
        <begin position="175"/>
        <end position="442"/>
    </location>
</feature>
<dbReference type="CDD" id="cd14084">
    <property type="entry name" value="STKc_Chk2"/>
    <property type="match status" value="1"/>
</dbReference>
<name>A0A194QTU5_PAPMA</name>
<dbReference type="OrthoDB" id="40902at2759"/>
<dbReference type="KEGG" id="pmac:106717857"/>
<protein>
    <submittedName>
        <fullName evidence="6">Ovarian-specific serine/threonine-protein kinase Lok</fullName>
    </submittedName>
</protein>
<proteinExistence type="predicted"/>
<feature type="compositionally biased region" description="Low complexity" evidence="3">
    <location>
        <begin position="8"/>
        <end position="17"/>
    </location>
</feature>
<feature type="domain" description="FHA" evidence="4">
    <location>
        <begin position="70"/>
        <end position="130"/>
    </location>
</feature>
<dbReference type="Gene3D" id="2.60.200.20">
    <property type="match status" value="1"/>
</dbReference>
<dbReference type="InParanoid" id="A0A194QTU5"/>
<dbReference type="PROSITE" id="PS00108">
    <property type="entry name" value="PROTEIN_KINASE_ST"/>
    <property type="match status" value="1"/>
</dbReference>
<feature type="region of interest" description="Disordered" evidence="3">
    <location>
        <begin position="1"/>
        <end position="25"/>
    </location>
</feature>
<reference evidence="6 7" key="1">
    <citation type="journal article" date="2015" name="Nat. Commun.">
        <title>Outbred genome sequencing and CRISPR/Cas9 gene editing in butterflies.</title>
        <authorList>
            <person name="Li X."/>
            <person name="Fan D."/>
            <person name="Zhang W."/>
            <person name="Liu G."/>
            <person name="Zhang L."/>
            <person name="Zhao L."/>
            <person name="Fang X."/>
            <person name="Chen L."/>
            <person name="Dong Y."/>
            <person name="Chen Y."/>
            <person name="Ding Y."/>
            <person name="Zhao R."/>
            <person name="Feng M."/>
            <person name="Zhu Y."/>
            <person name="Feng Y."/>
            <person name="Jiang X."/>
            <person name="Zhu D."/>
            <person name="Xiang H."/>
            <person name="Feng X."/>
            <person name="Li S."/>
            <person name="Wang J."/>
            <person name="Zhang G."/>
            <person name="Kronforst M.R."/>
            <person name="Wang W."/>
        </authorList>
    </citation>
    <scope>NUCLEOTIDE SEQUENCE [LARGE SCALE GENOMIC DNA]</scope>
    <source>
        <strain evidence="6">Ya'a_city_454_Pm</strain>
        <tissue evidence="6">Whole body</tissue>
    </source>
</reference>
<dbReference type="PROSITE" id="PS50006">
    <property type="entry name" value="FHA_DOMAIN"/>
    <property type="match status" value="1"/>
</dbReference>
<dbReference type="Gene3D" id="1.10.510.10">
    <property type="entry name" value="Transferase(Phosphotransferase) domain 1"/>
    <property type="match status" value="1"/>
</dbReference>
<dbReference type="SMART" id="SM00220">
    <property type="entry name" value="S_TKc"/>
    <property type="match status" value="1"/>
</dbReference>
<dbReference type="Pfam" id="PF00498">
    <property type="entry name" value="FHA"/>
    <property type="match status" value="1"/>
</dbReference>
<dbReference type="FunFam" id="1.10.510.10:FF:000571">
    <property type="entry name" value="Maternal embryonic leucine zipper kinase"/>
    <property type="match status" value="1"/>
</dbReference>
<dbReference type="GO" id="GO:0004672">
    <property type="term" value="F:protein kinase activity"/>
    <property type="evidence" value="ECO:0007669"/>
    <property type="project" value="InterPro"/>
</dbReference>
<dbReference type="Pfam" id="PF00069">
    <property type="entry name" value="Pkinase"/>
    <property type="match status" value="1"/>
</dbReference>
<evidence type="ECO:0000256" key="2">
    <source>
        <dbReference type="ARBA" id="ARBA00022840"/>
    </source>
</evidence>
<accession>A0A194QTU5</accession>
<dbReference type="SUPFAM" id="SSF56112">
    <property type="entry name" value="Protein kinase-like (PK-like)"/>
    <property type="match status" value="1"/>
</dbReference>
<dbReference type="AlphaFoldDB" id="A0A194QTU5"/>